<evidence type="ECO:0000256" key="1">
    <source>
        <dbReference type="SAM" id="MobiDB-lite"/>
    </source>
</evidence>
<feature type="region of interest" description="Disordered" evidence="1">
    <location>
        <begin position="139"/>
        <end position="193"/>
    </location>
</feature>
<dbReference type="RefSeq" id="WP_310901237.1">
    <property type="nucleotide sequence ID" value="NZ_JAMQOS010000005.1"/>
</dbReference>
<proteinExistence type="predicted"/>
<gene>
    <name evidence="2" type="ORF">NDI86_14845</name>
</gene>
<organism evidence="2 3">
    <name type="scientific">Haloarcula onubensis</name>
    <dbReference type="NCBI Taxonomy" id="2950539"/>
    <lineage>
        <taxon>Archaea</taxon>
        <taxon>Methanobacteriati</taxon>
        <taxon>Methanobacteriota</taxon>
        <taxon>Stenosarchaea group</taxon>
        <taxon>Halobacteria</taxon>
        <taxon>Halobacteriales</taxon>
        <taxon>Haloarculaceae</taxon>
        <taxon>Haloarcula</taxon>
    </lineage>
</organism>
<feature type="compositionally biased region" description="Acidic residues" evidence="1">
    <location>
        <begin position="173"/>
        <end position="186"/>
    </location>
</feature>
<evidence type="ECO:0000313" key="3">
    <source>
        <dbReference type="Proteomes" id="UP001268864"/>
    </source>
</evidence>
<name>A0ABU2FRL7_9EURY</name>
<dbReference type="EMBL" id="JAMQOS010000005">
    <property type="protein sequence ID" value="MDS0283405.1"/>
    <property type="molecule type" value="Genomic_DNA"/>
</dbReference>
<comment type="caution">
    <text evidence="2">The sequence shown here is derived from an EMBL/GenBank/DDBJ whole genome shotgun (WGS) entry which is preliminary data.</text>
</comment>
<evidence type="ECO:0000313" key="2">
    <source>
        <dbReference type="EMBL" id="MDS0283405.1"/>
    </source>
</evidence>
<dbReference type="Proteomes" id="UP001268864">
    <property type="component" value="Unassembled WGS sequence"/>
</dbReference>
<dbReference type="InterPro" id="IPR046783">
    <property type="entry name" value="HTH_63"/>
</dbReference>
<reference evidence="2 3" key="1">
    <citation type="submission" date="2022-06" db="EMBL/GenBank/DDBJ databases">
        <title>Halomicroarcula sp. a new haloarchaeum isolate from saline soil.</title>
        <authorList>
            <person name="Strakova D."/>
            <person name="Galisteo C."/>
            <person name="Sanchez-Porro C."/>
            <person name="Ventosa A."/>
        </authorList>
    </citation>
    <scope>NUCLEOTIDE SEQUENCE [LARGE SCALE GENOMIC DNA]</scope>
    <source>
        <strain evidence="2 3">S3CR25-11</strain>
    </source>
</reference>
<protein>
    <submittedName>
        <fullName evidence="2">Uncharacterized protein</fullName>
    </submittedName>
</protein>
<accession>A0ABU2FRL7</accession>
<keyword evidence="3" id="KW-1185">Reference proteome</keyword>
<sequence length="193" mass="21445">MQGEREPVADRAELYLRSLLPEGYSQQQAATLERVADLVERGLVGERDVQVCGHQIPASVTETRTAVGERLVTRLAAFQEWAKRNDCSLAPAMEVRQVDDSLTDTRYRALRLPALVLAEYRDGDLRCVTPHHDGDAVRSVEDRLDDLASGEPTRFEPLRRMTPLTPTAATDVESADAEPDDPDAEEPALLPQR</sequence>
<dbReference type="Pfam" id="PF20575">
    <property type="entry name" value="HTH_63"/>
    <property type="match status" value="1"/>
</dbReference>